<dbReference type="AlphaFoldDB" id="A0A4U2YUC2"/>
<accession>A0A4U2YUC2</accession>
<name>A0A4U2YUC2_9ACTN</name>
<evidence type="ECO:0000313" key="2">
    <source>
        <dbReference type="Proteomes" id="UP000307808"/>
    </source>
</evidence>
<organism evidence="1 2">
    <name type="scientific">Nocardioides jishulii</name>
    <dbReference type="NCBI Taxonomy" id="2575440"/>
    <lineage>
        <taxon>Bacteria</taxon>
        <taxon>Bacillati</taxon>
        <taxon>Actinomycetota</taxon>
        <taxon>Actinomycetes</taxon>
        <taxon>Propionibacteriales</taxon>
        <taxon>Nocardioidaceae</taxon>
        <taxon>Nocardioides</taxon>
    </lineage>
</organism>
<protein>
    <submittedName>
        <fullName evidence="1">Uncharacterized protein</fullName>
    </submittedName>
</protein>
<dbReference type="EMBL" id="SZPY01000001">
    <property type="protein sequence ID" value="TKI63731.1"/>
    <property type="molecule type" value="Genomic_DNA"/>
</dbReference>
<sequence>MLGERCEDLGDALLGVEGVVEGFMEDRDRALLTAAPGTTSEQLLSRVTDAVLALRDVGLNEV</sequence>
<reference evidence="1 2" key="1">
    <citation type="submission" date="2019-04" db="EMBL/GenBank/DDBJ databases">
        <authorList>
            <person name="Dong K."/>
        </authorList>
    </citation>
    <scope>NUCLEOTIDE SEQUENCE [LARGE SCALE GENOMIC DNA]</scope>
    <source>
        <strain evidence="2">dk3543</strain>
    </source>
</reference>
<comment type="caution">
    <text evidence="1">The sequence shown here is derived from an EMBL/GenBank/DDBJ whole genome shotgun (WGS) entry which is preliminary data.</text>
</comment>
<keyword evidence="2" id="KW-1185">Reference proteome</keyword>
<proteinExistence type="predicted"/>
<evidence type="ECO:0000313" key="1">
    <source>
        <dbReference type="EMBL" id="TKI63731.1"/>
    </source>
</evidence>
<dbReference type="RefSeq" id="WP_137064196.1">
    <property type="nucleotide sequence ID" value="NZ_CP040748.1"/>
</dbReference>
<dbReference type="Proteomes" id="UP000307808">
    <property type="component" value="Unassembled WGS sequence"/>
</dbReference>
<gene>
    <name evidence="1" type="ORF">FC770_00640</name>
</gene>